<feature type="transmembrane region" description="Helical" evidence="1">
    <location>
        <begin position="7"/>
        <end position="31"/>
    </location>
</feature>
<keyword evidence="3" id="KW-1185">Reference proteome</keyword>
<keyword evidence="1" id="KW-1133">Transmembrane helix</keyword>
<feature type="transmembrane region" description="Helical" evidence="1">
    <location>
        <begin position="121"/>
        <end position="142"/>
    </location>
</feature>
<sequence length="160" mass="17675">MERGSTILLKLAVLFIGLVILALCIFALPAIAEEARKNDPDFAKWLYPILITMYIAAVPFFVGLYQAFRVLIYIDKKMAFSGLSVRAIKRVKYCAIIISALYLLSLPLFYCLAQQDDAPGIVVIGLILTFASVVVATFAAVLQKLLQEAIDIKSENDLTV</sequence>
<feature type="transmembrane region" description="Helical" evidence="1">
    <location>
        <begin position="51"/>
        <end position="72"/>
    </location>
</feature>
<dbReference type="Proteomes" id="UP000548787">
    <property type="component" value="Unassembled WGS sequence"/>
</dbReference>
<proteinExistence type="predicted"/>
<reference evidence="2 3" key="2">
    <citation type="submission" date="2020-08" db="EMBL/GenBank/DDBJ databases">
        <title>Listeria ohnekaius sp. nov. and Listeria portnoyii sp. nov. isolated from non-agricultural and natural environments.</title>
        <authorList>
            <person name="Weller D."/>
            <person name="Belias A.M."/>
            <person name="Liao J."/>
            <person name="Guo S."/>
            <person name="Orsi R.H."/>
            <person name="Wiedmann M."/>
        </authorList>
    </citation>
    <scope>NUCLEOTIDE SEQUENCE [LARGE SCALE GENOMIC DNA]</scope>
    <source>
        <strain evidence="2 3">FSL W9-0585</strain>
    </source>
</reference>
<dbReference type="AlphaFoldDB" id="A0A7W1T4K2"/>
<organism evidence="2 3">
    <name type="scientific">Listeria rustica</name>
    <dbReference type="NCBI Taxonomy" id="2713503"/>
    <lineage>
        <taxon>Bacteria</taxon>
        <taxon>Bacillati</taxon>
        <taxon>Bacillota</taxon>
        <taxon>Bacilli</taxon>
        <taxon>Bacillales</taxon>
        <taxon>Listeriaceae</taxon>
        <taxon>Listeria</taxon>
    </lineage>
</organism>
<dbReference type="InterPro" id="IPR021354">
    <property type="entry name" value="DUF2975"/>
</dbReference>
<evidence type="ECO:0000313" key="3">
    <source>
        <dbReference type="Proteomes" id="UP000548787"/>
    </source>
</evidence>
<protein>
    <submittedName>
        <fullName evidence="2">DUF2975 domain-containing protein</fullName>
    </submittedName>
</protein>
<name>A0A7W1T4K2_9LIST</name>
<dbReference type="Pfam" id="PF11188">
    <property type="entry name" value="DUF2975"/>
    <property type="match status" value="1"/>
</dbReference>
<reference evidence="2 3" key="1">
    <citation type="submission" date="2020-05" db="EMBL/GenBank/DDBJ databases">
        <authorList>
            <person name="Carlin C.R."/>
        </authorList>
    </citation>
    <scope>NUCLEOTIDE SEQUENCE [LARGE SCALE GENOMIC DNA]</scope>
    <source>
        <strain evidence="2 3">FSL W9-0585</strain>
    </source>
</reference>
<accession>A0A7W1T4K2</accession>
<feature type="transmembrane region" description="Helical" evidence="1">
    <location>
        <begin position="93"/>
        <end position="115"/>
    </location>
</feature>
<dbReference type="RefSeq" id="WP_181675536.1">
    <property type="nucleotide sequence ID" value="NZ_JABJVM010000002.1"/>
</dbReference>
<gene>
    <name evidence="2" type="ORF">HPK16_03025</name>
</gene>
<evidence type="ECO:0000256" key="1">
    <source>
        <dbReference type="SAM" id="Phobius"/>
    </source>
</evidence>
<keyword evidence="1" id="KW-0472">Membrane</keyword>
<dbReference type="EMBL" id="JABJVM010000002">
    <property type="protein sequence ID" value="MBA3925304.1"/>
    <property type="molecule type" value="Genomic_DNA"/>
</dbReference>
<evidence type="ECO:0000313" key="2">
    <source>
        <dbReference type="EMBL" id="MBA3925304.1"/>
    </source>
</evidence>
<keyword evidence="1" id="KW-0812">Transmembrane</keyword>
<comment type="caution">
    <text evidence="2">The sequence shown here is derived from an EMBL/GenBank/DDBJ whole genome shotgun (WGS) entry which is preliminary data.</text>
</comment>